<reference evidence="17" key="1">
    <citation type="submission" date="2023-07" db="EMBL/GenBank/DDBJ databases">
        <title>Whole genome sequence analysis of rice epiphytic Sphingomonas sanguinis OsEp_Plm_15B2.</title>
        <authorList>
            <person name="Sahu K.P."/>
            <person name="Asharani P."/>
            <person name="Reddy B."/>
            <person name="Kumar A."/>
        </authorList>
    </citation>
    <scope>NUCLEOTIDE SEQUENCE [LARGE SCALE GENOMIC DNA]</scope>
    <source>
        <strain evidence="17">OsEp_Plm_15B2</strain>
    </source>
</reference>
<dbReference type="SUPFAM" id="SSF56935">
    <property type="entry name" value="Porins"/>
    <property type="match status" value="1"/>
</dbReference>
<dbReference type="InterPro" id="IPR037066">
    <property type="entry name" value="Plug_dom_sf"/>
</dbReference>
<name>A0ABU5LTJ8_9SPHN</name>
<comment type="similarity">
    <text evidence="9 11">Belongs to the TonB-dependent receptor family.</text>
</comment>
<evidence type="ECO:0000256" key="12">
    <source>
        <dbReference type="SAM" id="MobiDB-lite"/>
    </source>
</evidence>
<dbReference type="Gene3D" id="2.40.170.20">
    <property type="entry name" value="TonB-dependent receptor, beta-barrel domain"/>
    <property type="match status" value="1"/>
</dbReference>
<keyword evidence="3 9" id="KW-1134">Transmembrane beta strand</keyword>
<evidence type="ECO:0000256" key="4">
    <source>
        <dbReference type="ARBA" id="ARBA00022692"/>
    </source>
</evidence>
<dbReference type="InterPro" id="IPR000531">
    <property type="entry name" value="Beta-barrel_TonB"/>
</dbReference>
<feature type="chain" id="PRO_5046747414" evidence="13">
    <location>
        <begin position="32"/>
        <end position="968"/>
    </location>
</feature>
<evidence type="ECO:0000256" key="2">
    <source>
        <dbReference type="ARBA" id="ARBA00022448"/>
    </source>
</evidence>
<evidence type="ECO:0000259" key="14">
    <source>
        <dbReference type="Pfam" id="PF00593"/>
    </source>
</evidence>
<keyword evidence="2 9" id="KW-0813">Transport</keyword>
<evidence type="ECO:0000259" key="15">
    <source>
        <dbReference type="Pfam" id="PF07715"/>
    </source>
</evidence>
<dbReference type="InterPro" id="IPR036942">
    <property type="entry name" value="Beta-barrel_TonB_sf"/>
</dbReference>
<keyword evidence="7 9" id="KW-0472">Membrane</keyword>
<keyword evidence="8 9" id="KW-0998">Cell outer membrane</keyword>
<evidence type="ECO:0000313" key="17">
    <source>
        <dbReference type="Proteomes" id="UP001292182"/>
    </source>
</evidence>
<dbReference type="InterPro" id="IPR010917">
    <property type="entry name" value="TonB_rcpt_CS"/>
</dbReference>
<evidence type="ECO:0000256" key="13">
    <source>
        <dbReference type="SAM" id="SignalP"/>
    </source>
</evidence>
<dbReference type="EMBL" id="JAOBTW010000017">
    <property type="protein sequence ID" value="MDZ7283254.1"/>
    <property type="molecule type" value="Genomic_DNA"/>
</dbReference>
<dbReference type="InterPro" id="IPR012910">
    <property type="entry name" value="Plug_dom"/>
</dbReference>
<evidence type="ECO:0000256" key="5">
    <source>
        <dbReference type="ARBA" id="ARBA00022729"/>
    </source>
</evidence>
<evidence type="ECO:0000256" key="8">
    <source>
        <dbReference type="ARBA" id="ARBA00023237"/>
    </source>
</evidence>
<evidence type="ECO:0000256" key="6">
    <source>
        <dbReference type="ARBA" id="ARBA00023077"/>
    </source>
</evidence>
<dbReference type="RefSeq" id="WP_322539940.1">
    <property type="nucleotide sequence ID" value="NZ_JAOBTW010000017.1"/>
</dbReference>
<keyword evidence="6 11" id="KW-0798">TonB box</keyword>
<feature type="domain" description="TonB-dependent receptor plug" evidence="15">
    <location>
        <begin position="97"/>
        <end position="208"/>
    </location>
</feature>
<dbReference type="PROSITE" id="PS01156">
    <property type="entry name" value="TONB_DEPENDENT_REC_2"/>
    <property type="match status" value="1"/>
</dbReference>
<evidence type="ECO:0000313" key="16">
    <source>
        <dbReference type="EMBL" id="MDZ7283254.1"/>
    </source>
</evidence>
<proteinExistence type="inferred from homology"/>
<feature type="region of interest" description="Disordered" evidence="12">
    <location>
        <begin position="36"/>
        <end position="80"/>
    </location>
</feature>
<keyword evidence="4 9" id="KW-0812">Transmembrane</keyword>
<feature type="signal peptide" evidence="13">
    <location>
        <begin position="1"/>
        <end position="31"/>
    </location>
</feature>
<sequence length="968" mass="102844">MRFHACPPVPIRALLLASAASTLLIATPAHAQAVATERADPAASDASGVQAAPQTVPEAVQTQEGQTAEVAPDNTATPQADKEIIVTGSRIGSSGFTTPTPVTVLSSDQLVKASPSTIADSLRTIPALTATSGPQRASGTQGGGQAFLNLRNLGAVRTLTLLDGRRFVAASQFGTVDVNLLPSGLIQRVDIVTGGASAAYGSDAVAGVVNFVLDTKFEGLKGEVNKGISTEGDNAETRAVLTGGVSLLSDRLHLVGSAEYYKNDGILEGARAWARRGSNLINGPAGGPTLISAEDVRVIGTYGGMLTGGTGGTAAQNAQFRGLQFGPGGTVSPYSFGSYLTSTQQIGGDGVNSELFQEINRPLERAAFFGRAEYDLTENFSVFGEASYGTTSTRYSTSVNRHQVTNPITIRRDNAFLPAQVRALFAANPSVTSASMLRYSVEGGFTDVDIKTDTDRYVAGFKGEIGGLKINGYYQHGRTKQRTDVLNNEITANFTRAVDAVVNPATGQIVCRSTLTDPNNGCSPFNVFGVGSPSAAALAYTRGTSRTNSTFKEDVAAINLSGTAFEGWAGPISFATGFEYRKEQAELTVDALSRAGAFLFANPQPWSGQYDVKEGYVETVIPLLRDVTLFRNLEFNGAVRYTDYSTSGGVTTWKAGLSWTPVESLRLRGTRSRDIRAPNLSELFTSGRTNTVTVTDPFRNNVRLSGIFVTNSGNTTLQPEKADTLTLGAVYTPTFVSGLSLSVDYYDIKIKDAIGTLTGQQTLDQAFAGNAIAQSLIQRDTAGNLTGLLAYPINLSELQTNGVDIEASYRVPLASMLETDATLSLRTVVSYVGKLATTTPGSPSIDRAGEVGISANPHWRFNAQADFNKGGFNFFNQVRFIGRGRYDNTRGPTAVDIQTIKAQAYWDSQIGYRFDDFGKGAEMFLNVSNVLNQAPPFAPGDGSIPVATNTALYDTFGRLFRVGFRFSF</sequence>
<organism evidence="16 17">
    <name type="scientific">Sphingomonas sanguinis</name>
    <dbReference type="NCBI Taxonomy" id="33051"/>
    <lineage>
        <taxon>Bacteria</taxon>
        <taxon>Pseudomonadati</taxon>
        <taxon>Pseudomonadota</taxon>
        <taxon>Alphaproteobacteria</taxon>
        <taxon>Sphingomonadales</taxon>
        <taxon>Sphingomonadaceae</taxon>
        <taxon>Sphingomonas</taxon>
    </lineage>
</organism>
<dbReference type="PANTHER" id="PTHR47234">
    <property type="match status" value="1"/>
</dbReference>
<dbReference type="Gene3D" id="2.170.130.10">
    <property type="entry name" value="TonB-dependent receptor, plug domain"/>
    <property type="match status" value="1"/>
</dbReference>
<dbReference type="PANTHER" id="PTHR47234:SF2">
    <property type="entry name" value="TONB-DEPENDENT RECEPTOR"/>
    <property type="match status" value="1"/>
</dbReference>
<accession>A0ABU5LTJ8</accession>
<evidence type="ECO:0000256" key="3">
    <source>
        <dbReference type="ARBA" id="ARBA00022452"/>
    </source>
</evidence>
<feature type="domain" description="TonB-dependent receptor-like beta-barrel" evidence="14">
    <location>
        <begin position="452"/>
        <end position="930"/>
    </location>
</feature>
<gene>
    <name evidence="16" type="ORF">N4G62_14600</name>
</gene>
<dbReference type="Pfam" id="PF00593">
    <property type="entry name" value="TonB_dep_Rec_b-barrel"/>
    <property type="match status" value="1"/>
</dbReference>
<dbReference type="PROSITE" id="PS52016">
    <property type="entry name" value="TONB_DEPENDENT_REC_3"/>
    <property type="match status" value="1"/>
</dbReference>
<keyword evidence="17" id="KW-1185">Reference proteome</keyword>
<evidence type="ECO:0000256" key="10">
    <source>
        <dbReference type="PROSITE-ProRule" id="PRU10144"/>
    </source>
</evidence>
<protein>
    <submittedName>
        <fullName evidence="16">TonB-dependent receptor</fullName>
    </submittedName>
</protein>
<evidence type="ECO:0000256" key="1">
    <source>
        <dbReference type="ARBA" id="ARBA00004571"/>
    </source>
</evidence>
<comment type="caution">
    <text evidence="16">The sequence shown here is derived from an EMBL/GenBank/DDBJ whole genome shotgun (WGS) entry which is preliminary data.</text>
</comment>
<dbReference type="Proteomes" id="UP001292182">
    <property type="component" value="Unassembled WGS sequence"/>
</dbReference>
<evidence type="ECO:0000256" key="7">
    <source>
        <dbReference type="ARBA" id="ARBA00023136"/>
    </source>
</evidence>
<evidence type="ECO:0000256" key="11">
    <source>
        <dbReference type="RuleBase" id="RU003357"/>
    </source>
</evidence>
<keyword evidence="16" id="KW-0675">Receptor</keyword>
<dbReference type="InterPro" id="IPR039426">
    <property type="entry name" value="TonB-dep_rcpt-like"/>
</dbReference>
<keyword evidence="5 13" id="KW-0732">Signal</keyword>
<dbReference type="Pfam" id="PF07715">
    <property type="entry name" value="Plug"/>
    <property type="match status" value="1"/>
</dbReference>
<comment type="subcellular location">
    <subcellularLocation>
        <location evidence="1 9">Cell outer membrane</location>
        <topology evidence="1 9">Multi-pass membrane protein</topology>
    </subcellularLocation>
</comment>
<evidence type="ECO:0000256" key="9">
    <source>
        <dbReference type="PROSITE-ProRule" id="PRU01360"/>
    </source>
</evidence>
<feature type="short sequence motif" description="TonB C-terminal box" evidence="10">
    <location>
        <begin position="951"/>
        <end position="968"/>
    </location>
</feature>